<feature type="signal peptide" evidence="1">
    <location>
        <begin position="1"/>
        <end position="20"/>
    </location>
</feature>
<dbReference type="AlphaFoldDB" id="A0A1I8A093"/>
<reference evidence="3" key="1">
    <citation type="submission" date="2016-11" db="UniProtKB">
        <authorList>
            <consortium name="WormBaseParasite"/>
        </authorList>
    </citation>
    <scope>IDENTIFICATION</scope>
</reference>
<organism evidence="2 3">
    <name type="scientific">Steinernema glaseri</name>
    <dbReference type="NCBI Taxonomy" id="37863"/>
    <lineage>
        <taxon>Eukaryota</taxon>
        <taxon>Metazoa</taxon>
        <taxon>Ecdysozoa</taxon>
        <taxon>Nematoda</taxon>
        <taxon>Chromadorea</taxon>
        <taxon>Rhabditida</taxon>
        <taxon>Tylenchina</taxon>
        <taxon>Panagrolaimomorpha</taxon>
        <taxon>Strongyloidoidea</taxon>
        <taxon>Steinernematidae</taxon>
        <taxon>Steinernema</taxon>
    </lineage>
</organism>
<evidence type="ECO:0000256" key="1">
    <source>
        <dbReference type="SAM" id="SignalP"/>
    </source>
</evidence>
<feature type="chain" id="PRO_5009314031" evidence="1">
    <location>
        <begin position="21"/>
        <end position="229"/>
    </location>
</feature>
<accession>A0A1I8A093</accession>
<sequence length="229" mass="25124">MCRTTVLLCLVAVALSLSSAEETKSVAKRQTYYWYYYICGTYPYQWTSYYPCNYYNPQPQPQPQPTYCNNGGTTIGRSCYNSYECSNYQYGTECINGQCCTGGSYYPTTAPPTTLPPACNYYHPQPQPSYCSNGGTSLSRSCYNSYQCNNYRSGAVCINGRCCTGSNYPTRSPATEVLLLAEAVTTAISATITDLEPYALTVGVALEVTILHVLQLPCAEVGKPTKATV</sequence>
<evidence type="ECO:0000313" key="3">
    <source>
        <dbReference type="WBParaSite" id="L893_g31273.t1"/>
    </source>
</evidence>
<evidence type="ECO:0000313" key="2">
    <source>
        <dbReference type="Proteomes" id="UP000095287"/>
    </source>
</evidence>
<keyword evidence="2" id="KW-1185">Reference proteome</keyword>
<dbReference type="WBParaSite" id="L893_g31273.t1">
    <property type="protein sequence ID" value="L893_g31273.t1"/>
    <property type="gene ID" value="L893_g31273"/>
</dbReference>
<name>A0A1I8A093_9BILA</name>
<keyword evidence="1" id="KW-0732">Signal</keyword>
<proteinExistence type="predicted"/>
<dbReference type="Proteomes" id="UP000095287">
    <property type="component" value="Unplaced"/>
</dbReference>
<protein>
    <submittedName>
        <fullName evidence="3">CC domain-containing protein</fullName>
    </submittedName>
</protein>